<feature type="transmembrane region" description="Helical" evidence="6">
    <location>
        <begin position="223"/>
        <end position="243"/>
    </location>
</feature>
<dbReference type="EnsemblMetazoa" id="XM_793525">
    <property type="protein sequence ID" value="XP_798618"/>
    <property type="gene ID" value="LOC594074"/>
</dbReference>
<dbReference type="InParanoid" id="A0A7M7RGP9"/>
<proteinExistence type="predicted"/>
<keyword evidence="2 6" id="KW-0812">Transmembrane</keyword>
<sequence>MHSSTKMAESGEFGSVRKRSSPASENPTSTSFQHDENRNQRENESSQQCTSMAEYYERLRNWIFMYKSHTYMQQHMMFMMPYVTFASYLQQQQQQITGTGTTRSQSSGGVMSGQPIPAAQMPAQNQQIQNDIRLAHGVQNQQNVAQNGNIIPQIAVLDFSVPSIYRRVIAELIDFFLLFSAKLGLMLVIIDYLGISSDTTGFMMRFLVEEIEDDTSLEELQQMLLFAFIYRIIVCVYETFFLCSRINWVLGGATPGKVLMRLRVISLEQVQSAGPGRVQVTLPDSVGFTQALLRSLVKNFSMAFFFPACITVFFNPHFRAAYEVLTRTMVVGTENWPLTFQQRGRNQRVIR</sequence>
<feature type="domain" description="RDD" evidence="7">
    <location>
        <begin position="161"/>
        <end position="315"/>
    </location>
</feature>
<dbReference type="OrthoDB" id="10061042at2759"/>
<dbReference type="GeneID" id="594074"/>
<feature type="compositionally biased region" description="Polar residues" evidence="5">
    <location>
        <begin position="21"/>
        <end position="32"/>
    </location>
</feature>
<feature type="transmembrane region" description="Helical" evidence="6">
    <location>
        <begin position="175"/>
        <end position="195"/>
    </location>
</feature>
<reference evidence="9" key="1">
    <citation type="submission" date="2015-02" db="EMBL/GenBank/DDBJ databases">
        <title>Genome sequencing for Strongylocentrotus purpuratus.</title>
        <authorList>
            <person name="Murali S."/>
            <person name="Liu Y."/>
            <person name="Vee V."/>
            <person name="English A."/>
            <person name="Wang M."/>
            <person name="Skinner E."/>
            <person name="Han Y."/>
            <person name="Muzny D.M."/>
            <person name="Worley K.C."/>
            <person name="Gibbs R.A."/>
        </authorList>
    </citation>
    <scope>NUCLEOTIDE SEQUENCE</scope>
</reference>
<organism evidence="8 9">
    <name type="scientific">Strongylocentrotus purpuratus</name>
    <name type="common">Purple sea urchin</name>
    <dbReference type="NCBI Taxonomy" id="7668"/>
    <lineage>
        <taxon>Eukaryota</taxon>
        <taxon>Metazoa</taxon>
        <taxon>Echinodermata</taxon>
        <taxon>Eleutherozoa</taxon>
        <taxon>Echinozoa</taxon>
        <taxon>Echinoidea</taxon>
        <taxon>Euechinoidea</taxon>
        <taxon>Echinacea</taxon>
        <taxon>Camarodonta</taxon>
        <taxon>Echinidea</taxon>
        <taxon>Strongylocentrotidae</taxon>
        <taxon>Strongylocentrotus</taxon>
    </lineage>
</organism>
<keyword evidence="3 6" id="KW-1133">Transmembrane helix</keyword>
<evidence type="ECO:0000259" key="7">
    <source>
        <dbReference type="Pfam" id="PF06271"/>
    </source>
</evidence>
<dbReference type="Proteomes" id="UP000007110">
    <property type="component" value="Unassembled WGS sequence"/>
</dbReference>
<dbReference type="PANTHER" id="PTHR13659:SF5">
    <property type="entry name" value="PROTEIN FAM8A1"/>
    <property type="match status" value="1"/>
</dbReference>
<dbReference type="PANTHER" id="PTHR13659">
    <property type="entry name" value="AUTOSOMAL HIGHLY CONSERVED PROTEIN"/>
    <property type="match status" value="1"/>
</dbReference>
<evidence type="ECO:0000256" key="1">
    <source>
        <dbReference type="ARBA" id="ARBA00004141"/>
    </source>
</evidence>
<dbReference type="GO" id="GO:0016020">
    <property type="term" value="C:membrane"/>
    <property type="evidence" value="ECO:0007669"/>
    <property type="project" value="UniProtKB-SubCell"/>
</dbReference>
<dbReference type="AlphaFoldDB" id="A0A7M7RGP9"/>
<comment type="subcellular location">
    <subcellularLocation>
        <location evidence="1">Membrane</location>
        <topology evidence="1">Multi-pass membrane protein</topology>
    </subcellularLocation>
</comment>
<evidence type="ECO:0000256" key="3">
    <source>
        <dbReference type="ARBA" id="ARBA00022989"/>
    </source>
</evidence>
<protein>
    <recommendedName>
        <fullName evidence="7">RDD domain-containing protein</fullName>
    </recommendedName>
</protein>
<accession>A0A7M7RGP9</accession>
<evidence type="ECO:0000313" key="9">
    <source>
        <dbReference type="Proteomes" id="UP000007110"/>
    </source>
</evidence>
<evidence type="ECO:0000256" key="2">
    <source>
        <dbReference type="ARBA" id="ARBA00022692"/>
    </source>
</evidence>
<evidence type="ECO:0000256" key="4">
    <source>
        <dbReference type="ARBA" id="ARBA00023136"/>
    </source>
</evidence>
<feature type="region of interest" description="Disordered" evidence="5">
    <location>
        <begin position="1"/>
        <end position="48"/>
    </location>
</feature>
<dbReference type="InterPro" id="IPR010432">
    <property type="entry name" value="RDD"/>
</dbReference>
<reference evidence="8" key="2">
    <citation type="submission" date="2021-01" db="UniProtKB">
        <authorList>
            <consortium name="EnsemblMetazoa"/>
        </authorList>
    </citation>
    <scope>IDENTIFICATION</scope>
</reference>
<dbReference type="OMA" id="FPICVVM"/>
<name>A0A7M7RGP9_STRPU</name>
<evidence type="ECO:0000313" key="8">
    <source>
        <dbReference type="EnsemblMetazoa" id="XP_798618"/>
    </source>
</evidence>
<dbReference type="Pfam" id="PF06271">
    <property type="entry name" value="RDD"/>
    <property type="match status" value="1"/>
</dbReference>
<evidence type="ECO:0000256" key="6">
    <source>
        <dbReference type="SAM" id="Phobius"/>
    </source>
</evidence>
<dbReference type="RefSeq" id="XP_798618.4">
    <property type="nucleotide sequence ID" value="XM_793525.5"/>
</dbReference>
<feature type="compositionally biased region" description="Low complexity" evidence="5">
    <location>
        <begin position="96"/>
        <end position="109"/>
    </location>
</feature>
<keyword evidence="4 6" id="KW-0472">Membrane</keyword>
<keyword evidence="9" id="KW-1185">Reference proteome</keyword>
<feature type="compositionally biased region" description="Basic and acidic residues" evidence="5">
    <location>
        <begin position="33"/>
        <end position="44"/>
    </location>
</feature>
<dbReference type="InterPro" id="IPR039871">
    <property type="entry name" value="FAM8A1"/>
</dbReference>
<feature type="region of interest" description="Disordered" evidence="5">
    <location>
        <begin position="96"/>
        <end position="116"/>
    </location>
</feature>
<evidence type="ECO:0000256" key="5">
    <source>
        <dbReference type="SAM" id="MobiDB-lite"/>
    </source>
</evidence>